<comment type="caution">
    <text evidence="5">The sequence shown here is derived from an EMBL/GenBank/DDBJ whole genome shotgun (WGS) entry which is preliminary data.</text>
</comment>
<dbReference type="Pfam" id="PF12833">
    <property type="entry name" value="HTH_18"/>
    <property type="match status" value="1"/>
</dbReference>
<evidence type="ECO:0000256" key="1">
    <source>
        <dbReference type="ARBA" id="ARBA00023015"/>
    </source>
</evidence>
<feature type="domain" description="HTH araC/xylS-type" evidence="4">
    <location>
        <begin position="344"/>
        <end position="442"/>
    </location>
</feature>
<evidence type="ECO:0000256" key="3">
    <source>
        <dbReference type="ARBA" id="ARBA00023163"/>
    </source>
</evidence>
<dbReference type="GO" id="GO:0043565">
    <property type="term" value="F:sequence-specific DNA binding"/>
    <property type="evidence" value="ECO:0007669"/>
    <property type="project" value="InterPro"/>
</dbReference>
<dbReference type="PANTHER" id="PTHR43280">
    <property type="entry name" value="ARAC-FAMILY TRANSCRIPTIONAL REGULATOR"/>
    <property type="match status" value="1"/>
</dbReference>
<dbReference type="PRINTS" id="PR00032">
    <property type="entry name" value="HTHARAC"/>
</dbReference>
<dbReference type="PROSITE" id="PS01124">
    <property type="entry name" value="HTH_ARAC_FAMILY_2"/>
    <property type="match status" value="1"/>
</dbReference>
<dbReference type="PANTHER" id="PTHR43280:SF34">
    <property type="entry name" value="ARAC-FAMILY TRANSCRIPTIONAL REGULATOR"/>
    <property type="match status" value="1"/>
</dbReference>
<sequence>MALAACSTIFNANKEIINITFLNPFEYDCIFFPPNLISLFDYKNNCNSLHFNRFVLYYFLLHNNIIIWRRFHFMNQFSKEMLTIFHKLSNIQIFLYNKHLEKISLRIPTAASPPSSEYMRVLKSAYDSDYQYHIFIIQRSNLIGLIQLDDGFIILRQQPLPIYSSKQINTNLNLDVQFLPKMIALVQQLSFDVLNKIPETKEIKIVSLNLNLKNNNNLGESIKSHNSYESERQMIDAIVVGDGKRFEEKFDSFIFSGEPGLLTKNNSLRNQKNLAIVATTLFTRAALKAGILPEIAYKMSDYFIQNVENMTKIDDLYNFILNIGLSFIKQIHILNTNNLLPLISKAEDYILKNLHNRLTISDISSELGISESYLMKLFKNNLGISIGTYIAKQQMEEAKDLLIYSSDSLDEISIHLGFTTQAYFSRKFNQIVGMSPSKFRSKHQSQFL</sequence>
<evidence type="ECO:0000259" key="4">
    <source>
        <dbReference type="PROSITE" id="PS01124"/>
    </source>
</evidence>
<dbReference type="InterPro" id="IPR020449">
    <property type="entry name" value="Tscrpt_reg_AraC-type_HTH"/>
</dbReference>
<evidence type="ECO:0000313" key="6">
    <source>
        <dbReference type="Proteomes" id="UP000298021"/>
    </source>
</evidence>
<dbReference type="InterPro" id="IPR009057">
    <property type="entry name" value="Homeodomain-like_sf"/>
</dbReference>
<reference evidence="5 6" key="1">
    <citation type="submission" date="2018-10" db="EMBL/GenBank/DDBJ databases">
        <title>Lactobacillus sp. R7 and Lactobacillus sp. R19 isolated from fermented mustard green product of Taiwan.</title>
        <authorList>
            <person name="Lin S.-T."/>
        </authorList>
    </citation>
    <scope>NUCLEOTIDE SEQUENCE [LARGE SCALE GENOMIC DNA]</scope>
    <source>
        <strain evidence="5 6">BCRC 81127</strain>
    </source>
</reference>
<dbReference type="AlphaFoldDB" id="A0A4Z0JQX6"/>
<dbReference type="OrthoDB" id="247151at2"/>
<keyword evidence="2" id="KW-0238">DNA-binding</keyword>
<dbReference type="Proteomes" id="UP000298021">
    <property type="component" value="Unassembled WGS sequence"/>
</dbReference>
<dbReference type="InterPro" id="IPR018060">
    <property type="entry name" value="HTH_AraC"/>
</dbReference>
<dbReference type="InterPro" id="IPR018062">
    <property type="entry name" value="HTH_AraC-typ_CS"/>
</dbReference>
<gene>
    <name evidence="5" type="ORF">EGT49_02415</name>
</gene>
<accession>A0A4Z0JQX6</accession>
<dbReference type="Gene3D" id="1.10.10.60">
    <property type="entry name" value="Homeodomain-like"/>
    <property type="match status" value="2"/>
</dbReference>
<proteinExistence type="predicted"/>
<dbReference type="SUPFAM" id="SSF46689">
    <property type="entry name" value="Homeodomain-like"/>
    <property type="match status" value="2"/>
</dbReference>
<evidence type="ECO:0000313" key="5">
    <source>
        <dbReference type="EMBL" id="TGD24624.1"/>
    </source>
</evidence>
<name>A0A4Z0JQX6_9LACO</name>
<keyword evidence="6" id="KW-1185">Reference proteome</keyword>
<evidence type="ECO:0000256" key="2">
    <source>
        <dbReference type="ARBA" id="ARBA00023125"/>
    </source>
</evidence>
<dbReference type="GO" id="GO:0003700">
    <property type="term" value="F:DNA-binding transcription factor activity"/>
    <property type="evidence" value="ECO:0007669"/>
    <property type="project" value="InterPro"/>
</dbReference>
<keyword evidence="1" id="KW-0805">Transcription regulation</keyword>
<protein>
    <submittedName>
        <fullName evidence="5">Helix-turn-helix domain-containing protein</fullName>
    </submittedName>
</protein>
<dbReference type="PROSITE" id="PS00041">
    <property type="entry name" value="HTH_ARAC_FAMILY_1"/>
    <property type="match status" value="1"/>
</dbReference>
<keyword evidence="3" id="KW-0804">Transcription</keyword>
<dbReference type="SMART" id="SM00342">
    <property type="entry name" value="HTH_ARAC"/>
    <property type="match status" value="1"/>
</dbReference>
<organism evidence="5 6">
    <name type="scientific">Companilactobacillus suantsaicola</name>
    <dbReference type="NCBI Taxonomy" id="2487723"/>
    <lineage>
        <taxon>Bacteria</taxon>
        <taxon>Bacillati</taxon>
        <taxon>Bacillota</taxon>
        <taxon>Bacilli</taxon>
        <taxon>Lactobacillales</taxon>
        <taxon>Lactobacillaceae</taxon>
        <taxon>Companilactobacillus</taxon>
    </lineage>
</organism>
<dbReference type="EMBL" id="RKLY01000004">
    <property type="protein sequence ID" value="TGD24624.1"/>
    <property type="molecule type" value="Genomic_DNA"/>
</dbReference>